<evidence type="ECO:0000313" key="5">
    <source>
        <dbReference type="Proteomes" id="UP000441585"/>
    </source>
</evidence>
<dbReference type="AlphaFoldDB" id="A0A6I2MGI5"/>
<keyword evidence="3" id="KW-0472">Membrane</keyword>
<dbReference type="EMBL" id="WKKF01000019">
    <property type="protein sequence ID" value="MRX56899.1"/>
    <property type="molecule type" value="Genomic_DNA"/>
</dbReference>
<name>A0A6I2MGI5_9BACI</name>
<accession>A0A6I2MGI5</accession>
<dbReference type="GO" id="GO:0009986">
    <property type="term" value="C:cell surface"/>
    <property type="evidence" value="ECO:0007669"/>
    <property type="project" value="UniProtKB-SubCell"/>
</dbReference>
<dbReference type="Pfam" id="PF07963">
    <property type="entry name" value="N_methyl"/>
    <property type="match status" value="1"/>
</dbReference>
<protein>
    <submittedName>
        <fullName evidence="4">Prepilin-type N-terminal cleavage/methylation domain-containing protein</fullName>
    </submittedName>
</protein>
<gene>
    <name evidence="4" type="ORF">GJU41_23445</name>
</gene>
<evidence type="ECO:0000256" key="1">
    <source>
        <dbReference type="ARBA" id="ARBA00004241"/>
    </source>
</evidence>
<reference evidence="4 5" key="1">
    <citation type="submission" date="2019-11" db="EMBL/GenBank/DDBJ databases">
        <title>Bacillus idriensis genome.</title>
        <authorList>
            <person name="Konopka E.N."/>
            <person name="Newman J.D."/>
        </authorList>
    </citation>
    <scope>NUCLEOTIDE SEQUENCE [LARGE SCALE GENOMIC DNA]</scope>
    <source>
        <strain evidence="4 5">DSM 19097</strain>
    </source>
</reference>
<proteinExistence type="predicted"/>
<dbReference type="GO" id="GO:0030420">
    <property type="term" value="P:establishment of competence for transformation"/>
    <property type="evidence" value="ECO:0007669"/>
    <property type="project" value="UniProtKB-KW"/>
</dbReference>
<keyword evidence="3" id="KW-0812">Transmembrane</keyword>
<comment type="subcellular location">
    <subcellularLocation>
        <location evidence="1">Cell surface</location>
    </subcellularLocation>
</comment>
<keyword evidence="3" id="KW-1133">Transmembrane helix</keyword>
<evidence type="ECO:0000256" key="2">
    <source>
        <dbReference type="ARBA" id="ARBA00023287"/>
    </source>
</evidence>
<keyword evidence="2" id="KW-0178">Competence</keyword>
<dbReference type="InterPro" id="IPR012902">
    <property type="entry name" value="N_methyl_site"/>
</dbReference>
<organism evidence="4 5">
    <name type="scientific">Metabacillus idriensis</name>
    <dbReference type="NCBI Taxonomy" id="324768"/>
    <lineage>
        <taxon>Bacteria</taxon>
        <taxon>Bacillati</taxon>
        <taxon>Bacillota</taxon>
        <taxon>Bacilli</taxon>
        <taxon>Bacillales</taxon>
        <taxon>Bacillaceae</taxon>
        <taxon>Metabacillus</taxon>
    </lineage>
</organism>
<feature type="transmembrane region" description="Helical" evidence="3">
    <location>
        <begin position="26"/>
        <end position="50"/>
    </location>
</feature>
<dbReference type="Proteomes" id="UP000441585">
    <property type="component" value="Unassembled WGS sequence"/>
</dbReference>
<keyword evidence="5" id="KW-1185">Reference proteome</keyword>
<evidence type="ECO:0000313" key="4">
    <source>
        <dbReference type="EMBL" id="MRX56899.1"/>
    </source>
</evidence>
<evidence type="ECO:0000256" key="3">
    <source>
        <dbReference type="SAM" id="Phobius"/>
    </source>
</evidence>
<sequence>MEELPIYFVYKQVSVMKQRFISQRGFTLIEVLASIVILAIMFSVLSGFFVNSASYSNTFDKKLSALQLSKSLLEKYQAEGFEEAGTKVGQTEKISGKAITEKLGLPESMFNAADYEADVSFLPPDPNRIKTDQLIRIQVTVSVHTGNTSSTSKIEGYIRK</sequence>
<dbReference type="NCBIfam" id="TIGR02532">
    <property type="entry name" value="IV_pilin_GFxxxE"/>
    <property type="match status" value="1"/>
</dbReference>
<comment type="caution">
    <text evidence="4">The sequence shown here is derived from an EMBL/GenBank/DDBJ whole genome shotgun (WGS) entry which is preliminary data.</text>
</comment>